<evidence type="ECO:0000313" key="3">
    <source>
        <dbReference type="Proteomes" id="UP001589585"/>
    </source>
</evidence>
<protein>
    <submittedName>
        <fullName evidence="2">CHAP domain-containing protein</fullName>
    </submittedName>
</protein>
<name>A0ABV5FCL1_9FLAO</name>
<proteinExistence type="predicted"/>
<evidence type="ECO:0000259" key="1">
    <source>
        <dbReference type="Pfam" id="PF05257"/>
    </source>
</evidence>
<organism evidence="2 3">
    <name type="scientific">Mariniflexile ostreae</name>
    <dbReference type="NCBI Taxonomy" id="1520892"/>
    <lineage>
        <taxon>Bacteria</taxon>
        <taxon>Pseudomonadati</taxon>
        <taxon>Bacteroidota</taxon>
        <taxon>Flavobacteriia</taxon>
        <taxon>Flavobacteriales</taxon>
        <taxon>Flavobacteriaceae</taxon>
        <taxon>Mariniflexile</taxon>
    </lineage>
</organism>
<reference evidence="2 3" key="1">
    <citation type="submission" date="2024-09" db="EMBL/GenBank/DDBJ databases">
        <authorList>
            <person name="Sun Q."/>
            <person name="Mori K."/>
        </authorList>
    </citation>
    <scope>NUCLEOTIDE SEQUENCE [LARGE SCALE GENOMIC DNA]</scope>
    <source>
        <strain evidence="2 3">CECT 8622</strain>
    </source>
</reference>
<gene>
    <name evidence="2" type="ORF">ACFFU9_10505</name>
</gene>
<dbReference type="InterPro" id="IPR007921">
    <property type="entry name" value="CHAP_dom"/>
</dbReference>
<dbReference type="RefSeq" id="WP_379861395.1">
    <property type="nucleotide sequence ID" value="NZ_JBHMFC010000051.1"/>
</dbReference>
<dbReference type="Pfam" id="PF05257">
    <property type="entry name" value="CHAP"/>
    <property type="match status" value="1"/>
</dbReference>
<accession>A0ABV5FCL1</accession>
<sequence>MWEVTQEVNSWYSKGLTKKNTYKTDVSTCEFGTSAGNNESATKAPWMSFAEREYITYQGIMEKDSPLKEKIEIYFNTTNSKGSNHEIPWCGAFLNWCFEQTDDYKKTNTGLNALAFDWGNKETANKSKHKPDGWLNGEETTPFYGAVIVLSYSHVAFVIGENKEGTKYVYLGGNQGSKISGMQKICYGTVTKGNESCIMKPKNYIIKDEDKKLKKFNVDADGSASSTR</sequence>
<feature type="domain" description="Peptidase C51" evidence="1">
    <location>
        <begin position="85"/>
        <end position="169"/>
    </location>
</feature>
<dbReference type="EMBL" id="JBHMFC010000051">
    <property type="protein sequence ID" value="MFB9057171.1"/>
    <property type="molecule type" value="Genomic_DNA"/>
</dbReference>
<comment type="caution">
    <text evidence="2">The sequence shown here is derived from an EMBL/GenBank/DDBJ whole genome shotgun (WGS) entry which is preliminary data.</text>
</comment>
<dbReference type="Proteomes" id="UP001589585">
    <property type="component" value="Unassembled WGS sequence"/>
</dbReference>
<evidence type="ECO:0000313" key="2">
    <source>
        <dbReference type="EMBL" id="MFB9057171.1"/>
    </source>
</evidence>
<keyword evidence="3" id="KW-1185">Reference proteome</keyword>